<dbReference type="RefSeq" id="WP_120029015.1">
    <property type="nucleotide sequence ID" value="NZ_QVMU01000001.1"/>
</dbReference>
<evidence type="ECO:0000256" key="2">
    <source>
        <dbReference type="ARBA" id="ARBA00022448"/>
    </source>
</evidence>
<protein>
    <submittedName>
        <fullName evidence="10">PTS system mannose/fructose/sorbose family transporter subunit IID</fullName>
    </submittedName>
</protein>
<feature type="transmembrane region" description="Helical" evidence="9">
    <location>
        <begin position="146"/>
        <end position="169"/>
    </location>
</feature>
<dbReference type="EMBL" id="QVMU01000001">
    <property type="protein sequence ID" value="RJX75259.1"/>
    <property type="molecule type" value="Genomic_DNA"/>
</dbReference>
<comment type="subcellular location">
    <subcellularLocation>
        <location evidence="1">Cell membrane</location>
        <topology evidence="1">Multi-pass membrane protein</topology>
    </subcellularLocation>
</comment>
<sequence length="291" mass="31708">MSSSTAIPMDEDYSNDHTINLNTDHYQDQSVKKVITKKDLWKIGFRGLLMEGNFNYARMQAGGFCYSISPALKKIHQNPEDLKKALKNNLQFYNANPKLFTLPLGLAIAMEENKEKPSTIASIKAATMGSVSGVGDALDHSVMMPLTLAIGCSIALQGNPLGILVFFVLYQGYRIPMYFWLLFFGYNAGVAALEKLSDQAEKVGRAANLIGLGVIGSMTAKFVKLKTALVVEAGAASISIQTDMLDKIMPNLLPMLLVWLMYYLVKKGKSPTALIFGCLFAGVGGHLIGLL</sequence>
<evidence type="ECO:0000256" key="9">
    <source>
        <dbReference type="SAM" id="Phobius"/>
    </source>
</evidence>
<keyword evidence="2" id="KW-0813">Transport</keyword>
<name>A0A3A6R302_9VIBR</name>
<accession>A0A3A6R302</accession>
<reference evidence="10 11" key="1">
    <citation type="submission" date="2018-08" db="EMBL/GenBank/DDBJ databases">
        <title>Vibrio isolated from the Eastern China Marginal Seas.</title>
        <authorList>
            <person name="Li Y."/>
        </authorList>
    </citation>
    <scope>NUCLEOTIDE SEQUENCE [LARGE SCALE GENOMIC DNA]</scope>
    <source>
        <strain evidence="10 11">BEI233</strain>
    </source>
</reference>
<evidence type="ECO:0000256" key="4">
    <source>
        <dbReference type="ARBA" id="ARBA00022597"/>
    </source>
</evidence>
<evidence type="ECO:0000256" key="5">
    <source>
        <dbReference type="ARBA" id="ARBA00022683"/>
    </source>
</evidence>
<dbReference type="InterPro" id="IPR004704">
    <property type="entry name" value="PTS_IID_man"/>
</dbReference>
<feature type="transmembrane region" description="Helical" evidence="9">
    <location>
        <begin position="175"/>
        <end position="193"/>
    </location>
</feature>
<dbReference type="GO" id="GO:0009401">
    <property type="term" value="P:phosphoenolpyruvate-dependent sugar phosphotransferase system"/>
    <property type="evidence" value="ECO:0007669"/>
    <property type="project" value="UniProtKB-KW"/>
</dbReference>
<proteinExistence type="predicted"/>
<dbReference type="GO" id="GO:0005886">
    <property type="term" value="C:plasma membrane"/>
    <property type="evidence" value="ECO:0007669"/>
    <property type="project" value="UniProtKB-SubCell"/>
</dbReference>
<evidence type="ECO:0000256" key="8">
    <source>
        <dbReference type="ARBA" id="ARBA00023136"/>
    </source>
</evidence>
<keyword evidence="5" id="KW-0598">Phosphotransferase system</keyword>
<feature type="transmembrane region" description="Helical" evidence="9">
    <location>
        <begin position="272"/>
        <end position="290"/>
    </location>
</feature>
<dbReference type="PROSITE" id="PS51108">
    <property type="entry name" value="PTS_EIID"/>
    <property type="match status" value="1"/>
</dbReference>
<evidence type="ECO:0000256" key="3">
    <source>
        <dbReference type="ARBA" id="ARBA00022475"/>
    </source>
</evidence>
<dbReference type="Proteomes" id="UP000273252">
    <property type="component" value="Unassembled WGS sequence"/>
</dbReference>
<evidence type="ECO:0000313" key="10">
    <source>
        <dbReference type="EMBL" id="RJX75259.1"/>
    </source>
</evidence>
<keyword evidence="3" id="KW-1003">Cell membrane</keyword>
<keyword evidence="8 9" id="KW-0472">Membrane</keyword>
<gene>
    <name evidence="10" type="ORF">DZ860_00820</name>
</gene>
<dbReference type="PANTHER" id="PTHR32502:SF5">
    <property type="entry name" value="N-ACETYLGALACTOSAMINE PERMEASE IID COMPONENT-RELATED"/>
    <property type="match status" value="1"/>
</dbReference>
<organism evidence="10 11">
    <name type="scientific">Vibrio sinensis</name>
    <dbReference type="NCBI Taxonomy" id="2302434"/>
    <lineage>
        <taxon>Bacteria</taxon>
        <taxon>Pseudomonadati</taxon>
        <taxon>Pseudomonadota</taxon>
        <taxon>Gammaproteobacteria</taxon>
        <taxon>Vibrionales</taxon>
        <taxon>Vibrionaceae</taxon>
        <taxon>Vibrio</taxon>
    </lineage>
</organism>
<dbReference type="Pfam" id="PF03613">
    <property type="entry name" value="EIID-AGA"/>
    <property type="match status" value="1"/>
</dbReference>
<dbReference type="PANTHER" id="PTHR32502">
    <property type="entry name" value="N-ACETYLGALACTOSAMINE PERMEASE II COMPONENT-RELATED"/>
    <property type="match status" value="1"/>
</dbReference>
<dbReference type="AlphaFoldDB" id="A0A3A6R302"/>
<dbReference type="OrthoDB" id="9811533at2"/>
<keyword evidence="7 9" id="KW-1133">Transmembrane helix</keyword>
<keyword evidence="4" id="KW-0762">Sugar transport</keyword>
<dbReference type="InterPro" id="IPR050303">
    <property type="entry name" value="GatZ_KbaZ_carbometab"/>
</dbReference>
<keyword evidence="6 9" id="KW-0812">Transmembrane</keyword>
<evidence type="ECO:0000256" key="1">
    <source>
        <dbReference type="ARBA" id="ARBA00004651"/>
    </source>
</evidence>
<feature type="transmembrane region" description="Helical" evidence="9">
    <location>
        <begin position="248"/>
        <end position="265"/>
    </location>
</feature>
<evidence type="ECO:0000256" key="7">
    <source>
        <dbReference type="ARBA" id="ARBA00022989"/>
    </source>
</evidence>
<evidence type="ECO:0000313" key="11">
    <source>
        <dbReference type="Proteomes" id="UP000273252"/>
    </source>
</evidence>
<comment type="caution">
    <text evidence="10">The sequence shown here is derived from an EMBL/GenBank/DDBJ whole genome shotgun (WGS) entry which is preliminary data.</text>
</comment>
<evidence type="ECO:0000256" key="6">
    <source>
        <dbReference type="ARBA" id="ARBA00022692"/>
    </source>
</evidence>
<keyword evidence="11" id="KW-1185">Reference proteome</keyword>